<dbReference type="EMBL" id="JBHULC010000005">
    <property type="protein sequence ID" value="MFD2520333.1"/>
    <property type="molecule type" value="Genomic_DNA"/>
</dbReference>
<evidence type="ECO:0000256" key="5">
    <source>
        <dbReference type="ARBA" id="ARBA00022840"/>
    </source>
</evidence>
<comment type="similarity">
    <text evidence="6">Belongs to the APS kinase family.</text>
</comment>
<dbReference type="InterPro" id="IPR027417">
    <property type="entry name" value="P-loop_NTPase"/>
</dbReference>
<keyword evidence="3 6" id="KW-0808">Transferase</keyword>
<dbReference type="PANTHER" id="PTHR42700">
    <property type="entry name" value="SULFATE ADENYLYLTRANSFERASE"/>
    <property type="match status" value="1"/>
</dbReference>
<comment type="caution">
    <text evidence="8">The sequence shown here is derived from an EMBL/GenBank/DDBJ whole genome shotgun (WGS) entry which is preliminary data.</text>
</comment>
<comment type="pathway">
    <text evidence="6">Sulfur metabolism; hydrogen sulfide biosynthesis; sulfite from sulfate: step 2/3.</text>
</comment>
<dbReference type="SUPFAM" id="SSF52540">
    <property type="entry name" value="P-loop containing nucleoside triphosphate hydrolases"/>
    <property type="match status" value="1"/>
</dbReference>
<protein>
    <recommendedName>
        <fullName evidence="2 6">Adenylyl-sulfate kinase</fullName>
        <ecNumber evidence="2 6">2.7.1.25</ecNumber>
    </recommendedName>
</protein>
<keyword evidence="5 6" id="KW-0067">ATP-binding</keyword>
<keyword evidence="6 8" id="KW-0418">Kinase</keyword>
<accession>A0ABW5J474</accession>
<dbReference type="RefSeq" id="WP_340238937.1">
    <property type="nucleotide sequence ID" value="NZ_JBBEWC010000011.1"/>
</dbReference>
<evidence type="ECO:0000313" key="9">
    <source>
        <dbReference type="Proteomes" id="UP001597510"/>
    </source>
</evidence>
<keyword evidence="4 6" id="KW-0547">Nucleotide-binding</keyword>
<dbReference type="InterPro" id="IPR059117">
    <property type="entry name" value="APS_kinase_dom"/>
</dbReference>
<keyword evidence="9" id="KW-1185">Reference proteome</keyword>
<organism evidence="8 9">
    <name type="scientific">Emticicia soli</name>
    <dbReference type="NCBI Taxonomy" id="2027878"/>
    <lineage>
        <taxon>Bacteria</taxon>
        <taxon>Pseudomonadati</taxon>
        <taxon>Bacteroidota</taxon>
        <taxon>Cytophagia</taxon>
        <taxon>Cytophagales</taxon>
        <taxon>Leadbetterellaceae</taxon>
        <taxon>Emticicia</taxon>
    </lineage>
</organism>
<evidence type="ECO:0000256" key="6">
    <source>
        <dbReference type="RuleBase" id="RU004347"/>
    </source>
</evidence>
<sequence length="173" mass="19660">MQTKCLWLLGLSGAGKTTLGEQLIAELNSQNKKCILLDGDLLRKGLNNNLGFSTEDRLENVRRTAEVAKLFLNEGYWVVVAMITPLEIMRTENRNILNMAYTEIFIDTSLELCQKRDPKGLYKKVLQNKITNFTGIDSPFEIPASPNLIVKTFDRSIRECVDQIKAFIFSDKL</sequence>
<dbReference type="PANTHER" id="PTHR42700:SF1">
    <property type="entry name" value="SULFATE ADENYLYLTRANSFERASE"/>
    <property type="match status" value="1"/>
</dbReference>
<dbReference type="CDD" id="cd02027">
    <property type="entry name" value="APSK"/>
    <property type="match status" value="1"/>
</dbReference>
<dbReference type="Pfam" id="PF01583">
    <property type="entry name" value="APS_kinase"/>
    <property type="match status" value="1"/>
</dbReference>
<comment type="function">
    <text evidence="6">Catalyzes the synthesis of activated sulfate.</text>
</comment>
<dbReference type="InterPro" id="IPR050512">
    <property type="entry name" value="Sulf_AdTrans/APS_kinase"/>
</dbReference>
<dbReference type="EC" id="2.7.1.25" evidence="2 6"/>
<dbReference type="Proteomes" id="UP001597510">
    <property type="component" value="Unassembled WGS sequence"/>
</dbReference>
<dbReference type="GO" id="GO:0004020">
    <property type="term" value="F:adenylylsulfate kinase activity"/>
    <property type="evidence" value="ECO:0007669"/>
    <property type="project" value="UniProtKB-EC"/>
</dbReference>
<dbReference type="Gene3D" id="3.40.50.300">
    <property type="entry name" value="P-loop containing nucleotide triphosphate hydrolases"/>
    <property type="match status" value="1"/>
</dbReference>
<reference evidence="9" key="1">
    <citation type="journal article" date="2019" name="Int. J. Syst. Evol. Microbiol.">
        <title>The Global Catalogue of Microorganisms (GCM) 10K type strain sequencing project: providing services to taxonomists for standard genome sequencing and annotation.</title>
        <authorList>
            <consortium name="The Broad Institute Genomics Platform"/>
            <consortium name="The Broad Institute Genome Sequencing Center for Infectious Disease"/>
            <person name="Wu L."/>
            <person name="Ma J."/>
        </authorList>
    </citation>
    <scope>NUCLEOTIDE SEQUENCE [LARGE SCALE GENOMIC DNA]</scope>
    <source>
        <strain evidence="9">KCTC 52344</strain>
    </source>
</reference>
<evidence type="ECO:0000256" key="1">
    <source>
        <dbReference type="ARBA" id="ARBA00001823"/>
    </source>
</evidence>
<gene>
    <name evidence="8" type="primary">cysC</name>
    <name evidence="8" type="ORF">ACFSR2_05535</name>
</gene>
<name>A0ABW5J474_9BACT</name>
<proteinExistence type="inferred from homology"/>
<comment type="catalytic activity">
    <reaction evidence="1 6">
        <text>adenosine 5'-phosphosulfate + ATP = 3'-phosphoadenylyl sulfate + ADP + H(+)</text>
        <dbReference type="Rhea" id="RHEA:24152"/>
        <dbReference type="ChEBI" id="CHEBI:15378"/>
        <dbReference type="ChEBI" id="CHEBI:30616"/>
        <dbReference type="ChEBI" id="CHEBI:58243"/>
        <dbReference type="ChEBI" id="CHEBI:58339"/>
        <dbReference type="ChEBI" id="CHEBI:456216"/>
        <dbReference type="EC" id="2.7.1.25"/>
    </reaction>
</comment>
<evidence type="ECO:0000256" key="4">
    <source>
        <dbReference type="ARBA" id="ARBA00022741"/>
    </source>
</evidence>
<dbReference type="InterPro" id="IPR002891">
    <property type="entry name" value="APS"/>
</dbReference>
<evidence type="ECO:0000256" key="3">
    <source>
        <dbReference type="ARBA" id="ARBA00022679"/>
    </source>
</evidence>
<dbReference type="NCBIfam" id="TIGR00455">
    <property type="entry name" value="apsK"/>
    <property type="match status" value="1"/>
</dbReference>
<evidence type="ECO:0000259" key="7">
    <source>
        <dbReference type="Pfam" id="PF01583"/>
    </source>
</evidence>
<evidence type="ECO:0000313" key="8">
    <source>
        <dbReference type="EMBL" id="MFD2520333.1"/>
    </source>
</evidence>
<feature type="domain" description="APS kinase" evidence="7">
    <location>
        <begin position="3"/>
        <end position="151"/>
    </location>
</feature>
<dbReference type="NCBIfam" id="NF003013">
    <property type="entry name" value="PRK03846.1"/>
    <property type="match status" value="1"/>
</dbReference>
<evidence type="ECO:0000256" key="2">
    <source>
        <dbReference type="ARBA" id="ARBA00012121"/>
    </source>
</evidence>